<dbReference type="Pfam" id="PF11390">
    <property type="entry name" value="FdsD"/>
    <property type="match status" value="1"/>
</dbReference>
<proteinExistence type="predicted"/>
<dbReference type="EMBL" id="BROH01000009">
    <property type="protein sequence ID" value="GKY89105.1"/>
    <property type="molecule type" value="Genomic_DNA"/>
</dbReference>
<reference evidence="1" key="1">
    <citation type="journal article" date="2023" name="Int. J. Syst. Evol. Microbiol.">
        <title>Sinisalibacter aestuarii sp. nov., isolated from estuarine sediment of the Arakawa River.</title>
        <authorList>
            <person name="Arafat S.T."/>
            <person name="Hirano S."/>
            <person name="Sato A."/>
            <person name="Takeuchi K."/>
            <person name="Yasuda T."/>
            <person name="Terahara T."/>
            <person name="Hamada M."/>
            <person name="Kobayashi T."/>
        </authorList>
    </citation>
    <scope>NUCLEOTIDE SEQUENCE</scope>
    <source>
        <strain evidence="1">B-399</strain>
    </source>
</reference>
<dbReference type="RefSeq" id="WP_281843138.1">
    <property type="nucleotide sequence ID" value="NZ_BROH01000009.1"/>
</dbReference>
<evidence type="ECO:0000313" key="1">
    <source>
        <dbReference type="EMBL" id="GKY89105.1"/>
    </source>
</evidence>
<dbReference type="Proteomes" id="UP001144205">
    <property type="component" value="Unassembled WGS sequence"/>
</dbReference>
<accession>A0ABQ5LVT3</accession>
<comment type="caution">
    <text evidence="1">The sequence shown here is derived from an EMBL/GenBank/DDBJ whole genome shotgun (WGS) entry which is preliminary data.</text>
</comment>
<evidence type="ECO:0000313" key="2">
    <source>
        <dbReference type="Proteomes" id="UP001144205"/>
    </source>
</evidence>
<dbReference type="InterPro" id="IPR021074">
    <property type="entry name" value="Formate_DH_dsu"/>
</dbReference>
<protein>
    <submittedName>
        <fullName evidence="1">Formate dehydrogenase subunit delta</fullName>
    </submittedName>
</protein>
<keyword evidence="2" id="KW-1185">Reference proteome</keyword>
<sequence>MSPDKMVHMANQIAAFFKTQPGGGQAEKLAAHLNDFWEPRMRAQLIAHVAGGGAGLDALVLDAMDHLNAPAA</sequence>
<name>A0ABQ5LVT3_9RHOB</name>
<organism evidence="1 2">
    <name type="scientific">Sinisalibacter aestuarii</name>
    <dbReference type="NCBI Taxonomy" id="2949426"/>
    <lineage>
        <taxon>Bacteria</taxon>
        <taxon>Pseudomonadati</taxon>
        <taxon>Pseudomonadota</taxon>
        <taxon>Alphaproteobacteria</taxon>
        <taxon>Rhodobacterales</taxon>
        <taxon>Roseobacteraceae</taxon>
        <taxon>Sinisalibacter</taxon>
    </lineage>
</organism>
<gene>
    <name evidence="1" type="primary">fdsD</name>
    <name evidence="1" type="ORF">STA1M1_29740</name>
</gene>